<proteinExistence type="predicted"/>
<dbReference type="AlphaFoldDB" id="A0A022VRN4"/>
<protein>
    <submittedName>
        <fullName evidence="2">Uncharacterized protein</fullName>
    </submittedName>
</protein>
<dbReference type="HOGENOM" id="CLU_2016867_0_0_1"/>
<reference evidence="2" key="1">
    <citation type="submission" date="2014-02" db="EMBL/GenBank/DDBJ databases">
        <title>The Genome Sequence of Trichophyton rubrum (morphotype fischeri) CBS 288.86.</title>
        <authorList>
            <consortium name="The Broad Institute Genomics Platform"/>
            <person name="Cuomo C.A."/>
            <person name="White T.C."/>
            <person name="Graser Y."/>
            <person name="Martinez-Rossi N."/>
            <person name="Heitman J."/>
            <person name="Young S.K."/>
            <person name="Zeng Q."/>
            <person name="Gargeya S."/>
            <person name="Abouelleil A."/>
            <person name="Alvarado L."/>
            <person name="Chapman S.B."/>
            <person name="Gainer-Dewar J."/>
            <person name="Goldberg J."/>
            <person name="Griggs A."/>
            <person name="Gujja S."/>
            <person name="Hansen M."/>
            <person name="Howarth C."/>
            <person name="Imamovic A."/>
            <person name="Larimer J."/>
            <person name="Martinez D."/>
            <person name="Murphy C."/>
            <person name="Pearson M.D."/>
            <person name="Persinoti G."/>
            <person name="Poon T."/>
            <person name="Priest M."/>
            <person name="Roberts A.D."/>
            <person name="Saif S."/>
            <person name="Shea T.D."/>
            <person name="Sykes S.N."/>
            <person name="Wortman J."/>
            <person name="Nusbaum C."/>
            <person name="Birren B."/>
        </authorList>
    </citation>
    <scope>NUCLEOTIDE SEQUENCE [LARGE SCALE GENOMIC DNA]</scope>
    <source>
        <strain evidence="2">CBS 288.86</strain>
    </source>
</reference>
<dbReference type="Proteomes" id="UP000023758">
    <property type="component" value="Unassembled WGS sequence"/>
</dbReference>
<evidence type="ECO:0000256" key="1">
    <source>
        <dbReference type="SAM" id="MobiDB-lite"/>
    </source>
</evidence>
<accession>A0A022VRN4</accession>
<feature type="compositionally biased region" description="Basic and acidic residues" evidence="1">
    <location>
        <begin position="1"/>
        <end position="17"/>
    </location>
</feature>
<evidence type="ECO:0000313" key="2">
    <source>
        <dbReference type="EMBL" id="EZF48705.1"/>
    </source>
</evidence>
<dbReference type="EMBL" id="KK207922">
    <property type="protein sequence ID" value="EZF48705.1"/>
    <property type="molecule type" value="Genomic_DNA"/>
</dbReference>
<sequence>MEVEVRKLRLEKEEKGGQGRQKKRRGGRDEPLAQTDEVIKHVICCPGQPSTVNTASLDKLEAFALFLTVHDILITSHPITPFDIYRSLLVTIYDFLLPLFSCYEHQKIIINKKPKKKREARGYRP</sequence>
<gene>
    <name evidence="2" type="ORF">H103_07704</name>
</gene>
<organism evidence="2">
    <name type="scientific">Trichophyton rubrum CBS 288.86</name>
    <dbReference type="NCBI Taxonomy" id="1215330"/>
    <lineage>
        <taxon>Eukaryota</taxon>
        <taxon>Fungi</taxon>
        <taxon>Dikarya</taxon>
        <taxon>Ascomycota</taxon>
        <taxon>Pezizomycotina</taxon>
        <taxon>Eurotiomycetes</taxon>
        <taxon>Eurotiomycetidae</taxon>
        <taxon>Onygenales</taxon>
        <taxon>Arthrodermataceae</taxon>
        <taxon>Trichophyton</taxon>
    </lineage>
</organism>
<feature type="region of interest" description="Disordered" evidence="1">
    <location>
        <begin position="1"/>
        <end position="33"/>
    </location>
</feature>
<name>A0A022VRN4_TRIRU</name>